<sequence length="252" mass="28402">MTTDTPSLSPTAQGLAHRITVATWVYRWGFSSDFVIQRLLQKQATGWAAHATKRKLLRATSTASGVPRRLYTLATQGLELACQHAPKLLDYKEQDPLAINQATIRHELFCQHLALSMLRGSGTKHVLSGREWSPPAEARLKCPDFVFETPEGRKVGVEVELSAKFGRRLDEFVGDTLNTLSDEAGFHQLDGFLIVSDIAALLERYKLAFAAGNLLRTWKKDQRGHWRVKSELAVRADQARLIRYLSYKTDRL</sequence>
<accession>A0ABS5E2F8</accession>
<proteinExistence type="predicted"/>
<evidence type="ECO:0000313" key="1">
    <source>
        <dbReference type="EMBL" id="MBQ0937558.1"/>
    </source>
</evidence>
<evidence type="ECO:0000313" key="2">
    <source>
        <dbReference type="Proteomes" id="UP000672097"/>
    </source>
</evidence>
<protein>
    <submittedName>
        <fullName evidence="1">Uncharacterized protein</fullName>
    </submittedName>
</protein>
<organism evidence="1 2">
    <name type="scientific">Ideonella paludis</name>
    <dbReference type="NCBI Taxonomy" id="1233411"/>
    <lineage>
        <taxon>Bacteria</taxon>
        <taxon>Pseudomonadati</taxon>
        <taxon>Pseudomonadota</taxon>
        <taxon>Betaproteobacteria</taxon>
        <taxon>Burkholderiales</taxon>
        <taxon>Sphaerotilaceae</taxon>
        <taxon>Ideonella</taxon>
    </lineage>
</organism>
<reference evidence="1 2" key="1">
    <citation type="submission" date="2021-04" db="EMBL/GenBank/DDBJ databases">
        <title>The genome sequence of type strain Ideonella paludis KCTC 32238.</title>
        <authorList>
            <person name="Liu Y."/>
        </authorList>
    </citation>
    <scope>NUCLEOTIDE SEQUENCE [LARGE SCALE GENOMIC DNA]</scope>
    <source>
        <strain evidence="1 2">KCTC 32238</strain>
    </source>
</reference>
<keyword evidence="2" id="KW-1185">Reference proteome</keyword>
<comment type="caution">
    <text evidence="1">The sequence shown here is derived from an EMBL/GenBank/DDBJ whole genome shotgun (WGS) entry which is preliminary data.</text>
</comment>
<name>A0ABS5E2F8_9BURK</name>
<dbReference type="Proteomes" id="UP000672097">
    <property type="component" value="Unassembled WGS sequence"/>
</dbReference>
<gene>
    <name evidence="1" type="ORF">KAK11_19695</name>
</gene>
<dbReference type="RefSeq" id="WP_210811133.1">
    <property type="nucleotide sequence ID" value="NZ_JAGQDG010000008.1"/>
</dbReference>
<dbReference type="EMBL" id="JAGQDG010000008">
    <property type="protein sequence ID" value="MBQ0937558.1"/>
    <property type="molecule type" value="Genomic_DNA"/>
</dbReference>